<evidence type="ECO:0000256" key="4">
    <source>
        <dbReference type="ARBA" id="ARBA00047960"/>
    </source>
</evidence>
<dbReference type="CDD" id="cd03039">
    <property type="entry name" value="GST_N_Sigma_like"/>
    <property type="match status" value="1"/>
</dbReference>
<accession>A0A226F244</accession>
<comment type="catalytic activity">
    <reaction evidence="4">
        <text>RX + glutathione = an S-substituted glutathione + a halide anion + H(+)</text>
        <dbReference type="Rhea" id="RHEA:16437"/>
        <dbReference type="ChEBI" id="CHEBI:15378"/>
        <dbReference type="ChEBI" id="CHEBI:16042"/>
        <dbReference type="ChEBI" id="CHEBI:17792"/>
        <dbReference type="ChEBI" id="CHEBI:57925"/>
        <dbReference type="ChEBI" id="CHEBI:90779"/>
        <dbReference type="EC" id="2.5.1.18"/>
    </reaction>
</comment>
<dbReference type="PANTHER" id="PTHR11571">
    <property type="entry name" value="GLUTATHIONE S-TRANSFERASE"/>
    <property type="match status" value="1"/>
</dbReference>
<evidence type="ECO:0000259" key="5">
    <source>
        <dbReference type="PROSITE" id="PS50404"/>
    </source>
</evidence>
<dbReference type="GO" id="GO:0004364">
    <property type="term" value="F:glutathione transferase activity"/>
    <property type="evidence" value="ECO:0007669"/>
    <property type="project" value="UniProtKB-EC"/>
</dbReference>
<evidence type="ECO:0000256" key="3">
    <source>
        <dbReference type="ARBA" id="ARBA00038317"/>
    </source>
</evidence>
<dbReference type="AlphaFoldDB" id="A0A226F244"/>
<evidence type="ECO:0000313" key="7">
    <source>
        <dbReference type="EMBL" id="OXA63528.1"/>
    </source>
</evidence>
<dbReference type="InterPro" id="IPR010987">
    <property type="entry name" value="Glutathione-S-Trfase_C-like"/>
</dbReference>
<sequence>MSNTTQYKLVYFNLRTLGEPIRMLFKYMQIQFEDVRIDPAEWQGQVRTSCKWLKVPELHTTDSNGKTYCLTQTSAICRYLANSYPTFELMPTDPLDQARCDMIVDAVQDFRMRMKPYIVAKYFDPEGCSKLSQLKKELLDDEFWIYLKNMDQILEEERGDFICGEKVRWADFFLANFTAIWEEIFDDENLLKAYENLKKQQQAVESLPKIQEWIKQREYTKI</sequence>
<dbReference type="InterPro" id="IPR036282">
    <property type="entry name" value="Glutathione-S-Trfase_C_sf"/>
</dbReference>
<evidence type="ECO:0000256" key="1">
    <source>
        <dbReference type="ARBA" id="ARBA00012452"/>
    </source>
</evidence>
<proteinExistence type="inferred from homology"/>
<feature type="domain" description="GST C-terminal" evidence="6">
    <location>
        <begin position="93"/>
        <end position="222"/>
    </location>
</feature>
<reference evidence="7 8" key="1">
    <citation type="submission" date="2015-12" db="EMBL/GenBank/DDBJ databases">
        <title>The genome of Folsomia candida.</title>
        <authorList>
            <person name="Faddeeva A."/>
            <person name="Derks M.F."/>
            <person name="Anvar Y."/>
            <person name="Smit S."/>
            <person name="Van Straalen N."/>
            <person name="Roelofs D."/>
        </authorList>
    </citation>
    <scope>NUCLEOTIDE SEQUENCE [LARGE SCALE GENOMIC DNA]</scope>
    <source>
        <strain evidence="7 8">VU population</strain>
        <tissue evidence="7">Whole body</tissue>
    </source>
</reference>
<dbReference type="Gene3D" id="3.40.30.10">
    <property type="entry name" value="Glutaredoxin"/>
    <property type="match status" value="1"/>
</dbReference>
<dbReference type="EMBL" id="LNIX01000001">
    <property type="protein sequence ID" value="OXA63528.1"/>
    <property type="molecule type" value="Genomic_DNA"/>
</dbReference>
<dbReference type="PROSITE" id="PS50405">
    <property type="entry name" value="GST_CTER"/>
    <property type="match status" value="1"/>
</dbReference>
<dbReference type="PROSITE" id="PS50404">
    <property type="entry name" value="GST_NTER"/>
    <property type="match status" value="1"/>
</dbReference>
<feature type="domain" description="GST N-terminal" evidence="5">
    <location>
        <begin position="5"/>
        <end position="88"/>
    </location>
</feature>
<dbReference type="Pfam" id="PF02798">
    <property type="entry name" value="GST_N"/>
    <property type="match status" value="1"/>
</dbReference>
<dbReference type="OMA" id="WIKQREY"/>
<dbReference type="OrthoDB" id="414243at2759"/>
<comment type="similarity">
    <text evidence="3">Belongs to the GST superfamily. Sigma family.</text>
</comment>
<dbReference type="SFLD" id="SFLDG00363">
    <property type="entry name" value="AMPS_(cytGST):_Alpha-__Mu-__Pi"/>
    <property type="match status" value="1"/>
</dbReference>
<dbReference type="SUPFAM" id="SSF47616">
    <property type="entry name" value="GST C-terminal domain-like"/>
    <property type="match status" value="1"/>
</dbReference>
<dbReference type="InterPro" id="IPR036249">
    <property type="entry name" value="Thioredoxin-like_sf"/>
</dbReference>
<dbReference type="Gene3D" id="1.20.1050.10">
    <property type="match status" value="1"/>
</dbReference>
<dbReference type="SUPFAM" id="SSF52833">
    <property type="entry name" value="Thioredoxin-like"/>
    <property type="match status" value="1"/>
</dbReference>
<dbReference type="SFLD" id="SFLDG01205">
    <property type="entry name" value="AMPS.1"/>
    <property type="match status" value="1"/>
</dbReference>
<evidence type="ECO:0000313" key="8">
    <source>
        <dbReference type="Proteomes" id="UP000198287"/>
    </source>
</evidence>
<dbReference type="SFLD" id="SFLDS00019">
    <property type="entry name" value="Glutathione_Transferase_(cytos"/>
    <property type="match status" value="1"/>
</dbReference>
<evidence type="ECO:0000259" key="6">
    <source>
        <dbReference type="PROSITE" id="PS50405"/>
    </source>
</evidence>
<protein>
    <recommendedName>
        <fullName evidence="1">glutathione transferase</fullName>
        <ecNumber evidence="1">2.5.1.18</ecNumber>
    </recommendedName>
</protein>
<dbReference type="STRING" id="158441.A0A226F244"/>
<dbReference type="Proteomes" id="UP000198287">
    <property type="component" value="Unassembled WGS sequence"/>
</dbReference>
<organism evidence="7 8">
    <name type="scientific">Folsomia candida</name>
    <name type="common">Springtail</name>
    <dbReference type="NCBI Taxonomy" id="158441"/>
    <lineage>
        <taxon>Eukaryota</taxon>
        <taxon>Metazoa</taxon>
        <taxon>Ecdysozoa</taxon>
        <taxon>Arthropoda</taxon>
        <taxon>Hexapoda</taxon>
        <taxon>Collembola</taxon>
        <taxon>Entomobryomorpha</taxon>
        <taxon>Isotomoidea</taxon>
        <taxon>Isotomidae</taxon>
        <taxon>Proisotominae</taxon>
        <taxon>Folsomia</taxon>
    </lineage>
</organism>
<dbReference type="Pfam" id="PF14497">
    <property type="entry name" value="GST_C_3"/>
    <property type="match status" value="1"/>
</dbReference>
<dbReference type="InterPro" id="IPR040079">
    <property type="entry name" value="Glutathione_S-Trfase"/>
</dbReference>
<keyword evidence="8" id="KW-1185">Reference proteome</keyword>
<gene>
    <name evidence="7" type="ORF">Fcan01_03013</name>
</gene>
<dbReference type="PANTHER" id="PTHR11571:SF224">
    <property type="entry name" value="HEMATOPOIETIC PROSTAGLANDIN D SYNTHASE"/>
    <property type="match status" value="1"/>
</dbReference>
<dbReference type="GO" id="GO:0006749">
    <property type="term" value="P:glutathione metabolic process"/>
    <property type="evidence" value="ECO:0007669"/>
    <property type="project" value="TreeGrafter"/>
</dbReference>
<evidence type="ECO:0000256" key="2">
    <source>
        <dbReference type="ARBA" id="ARBA00022679"/>
    </source>
</evidence>
<name>A0A226F244_FOLCA</name>
<comment type="caution">
    <text evidence="7">The sequence shown here is derived from an EMBL/GenBank/DDBJ whole genome shotgun (WGS) entry which is preliminary data.</text>
</comment>
<keyword evidence="2 7" id="KW-0808">Transferase</keyword>
<dbReference type="InterPro" id="IPR004045">
    <property type="entry name" value="Glutathione_S-Trfase_N"/>
</dbReference>
<dbReference type="InterPro" id="IPR050213">
    <property type="entry name" value="GST_superfamily"/>
</dbReference>
<dbReference type="InterPro" id="IPR004046">
    <property type="entry name" value="GST_C"/>
</dbReference>
<dbReference type="EC" id="2.5.1.18" evidence="1"/>
<dbReference type="CDD" id="cd03192">
    <property type="entry name" value="GST_C_Sigma_like"/>
    <property type="match status" value="1"/>
</dbReference>